<dbReference type="EMBL" id="AOGX02000015">
    <property type="protein sequence ID" value="EOQ89579.1"/>
    <property type="molecule type" value="Genomic_DNA"/>
</dbReference>
<dbReference type="AlphaFoldDB" id="A0A5E8HEA6"/>
<sequence>MWLRHYPLSVQSLQSLFVQEFQKACKNHRLREKVELTTLSLR</sequence>
<comment type="caution">
    <text evidence="1">The sequence shown here is derived from an EMBL/GenBank/DDBJ whole genome shotgun (WGS) entry which is preliminary data.</text>
</comment>
<gene>
    <name evidence="1" type="ORF">LEP1GSC202_1379</name>
</gene>
<accession>A0A5E8HEA6</accession>
<protein>
    <submittedName>
        <fullName evidence="1">Uncharacterized protein</fullName>
    </submittedName>
</protein>
<proteinExistence type="predicted"/>
<evidence type="ECO:0000313" key="1">
    <source>
        <dbReference type="EMBL" id="EOQ89579.1"/>
    </source>
</evidence>
<organism evidence="1 2">
    <name type="scientific">Leptospira yanagawae serovar Saopaulo str. Sao Paulo = ATCC 700523</name>
    <dbReference type="NCBI Taxonomy" id="1249483"/>
    <lineage>
        <taxon>Bacteria</taxon>
        <taxon>Pseudomonadati</taxon>
        <taxon>Spirochaetota</taxon>
        <taxon>Spirochaetia</taxon>
        <taxon>Leptospirales</taxon>
        <taxon>Leptospiraceae</taxon>
        <taxon>Leptospira</taxon>
    </lineage>
</organism>
<reference evidence="1 2" key="1">
    <citation type="submission" date="2013-04" db="EMBL/GenBank/DDBJ databases">
        <authorList>
            <person name="Harkins D.M."/>
            <person name="Durkin A.S."/>
            <person name="Brinkac L.M."/>
            <person name="Haft D.H."/>
            <person name="Selengut J.D."/>
            <person name="Sanka R."/>
            <person name="DePew J."/>
            <person name="Purushe J."/>
            <person name="Hartskeerl R.A."/>
            <person name="Ahmed A."/>
            <person name="van der Linden H."/>
            <person name="Goris M.G.A."/>
            <person name="Vinetz J.M."/>
            <person name="Sutton G.G."/>
            <person name="Nierman W.C."/>
            <person name="Fouts D.E."/>
        </authorList>
    </citation>
    <scope>NUCLEOTIDE SEQUENCE [LARGE SCALE GENOMIC DNA]</scope>
    <source>
        <strain evidence="1 2">Sao Paulo</strain>
    </source>
</reference>
<name>A0A5E8HEA6_9LEPT</name>
<evidence type="ECO:0000313" key="2">
    <source>
        <dbReference type="Proteomes" id="UP000013996"/>
    </source>
</evidence>
<dbReference type="Proteomes" id="UP000013996">
    <property type="component" value="Unassembled WGS sequence"/>
</dbReference>
<dbReference type="STRING" id="1249483.LEP1GSC202_1379"/>